<dbReference type="Proteomes" id="UP000319411">
    <property type="component" value="Chromosome"/>
</dbReference>
<reference evidence="1 2" key="1">
    <citation type="submission" date="2018-10" db="EMBL/GenBank/DDBJ databases">
        <title>Genome Sequencing of Pantoea dispersa DSM 32899.</title>
        <authorList>
            <person name="Nawrath M."/>
            <person name="Ottenheim C."/>
            <person name="Wilm A."/>
            <person name="Zimmermann W."/>
            <person name="Wu J.C."/>
        </authorList>
    </citation>
    <scope>NUCLEOTIDE SEQUENCE [LARGE SCALE GENOMIC DNA]</scope>
    <source>
        <strain evidence="1 2">DSM 32899</strain>
    </source>
</reference>
<accession>A0A518XF58</accession>
<dbReference type="KEGG" id="pdis:D8B20_13730"/>
<keyword evidence="2" id="KW-1185">Reference proteome</keyword>
<sequence length="90" mass="10541">MCCSKKKAPQFAVLFKITMDRQGKSTGIKSLICKVQIKMQTQHHDHKPKAFQKSAISRTFPENFSFRLRKCGNYRYLLELPQRTNYNVSD</sequence>
<dbReference type="EMBL" id="CP032702">
    <property type="protein sequence ID" value="QDY42870.1"/>
    <property type="molecule type" value="Genomic_DNA"/>
</dbReference>
<name>A0A518XF58_9GAMM</name>
<gene>
    <name evidence="1" type="ORF">D8B20_13730</name>
</gene>
<proteinExistence type="predicted"/>
<evidence type="ECO:0000313" key="1">
    <source>
        <dbReference type="EMBL" id="QDY42870.1"/>
    </source>
</evidence>
<organism evidence="1 2">
    <name type="scientific">Candidatus Pantoea soli</name>
    <dbReference type="NCBI Taxonomy" id="3098669"/>
    <lineage>
        <taxon>Bacteria</taxon>
        <taxon>Pseudomonadati</taxon>
        <taxon>Pseudomonadota</taxon>
        <taxon>Gammaproteobacteria</taxon>
        <taxon>Enterobacterales</taxon>
        <taxon>Erwiniaceae</taxon>
        <taxon>Pantoea</taxon>
    </lineage>
</organism>
<protein>
    <submittedName>
        <fullName evidence="1">Uncharacterized protein</fullName>
    </submittedName>
</protein>
<dbReference type="AlphaFoldDB" id="A0A518XF58"/>
<evidence type="ECO:0000313" key="2">
    <source>
        <dbReference type="Proteomes" id="UP000319411"/>
    </source>
</evidence>